<dbReference type="RefSeq" id="WP_109636512.1">
    <property type="nucleotide sequence ID" value="NZ_QGHB01000004.1"/>
</dbReference>
<dbReference type="Pfam" id="PF25873">
    <property type="entry name" value="WHD_MalT"/>
    <property type="match status" value="1"/>
</dbReference>
<dbReference type="AlphaFoldDB" id="A0A316I2G5"/>
<name>A0A316I2G5_9PSEU</name>
<sequence>MQATTTALVGRDADVVRLRELLAVERLVTVTGPGGVGKTRLALDAVVGGGWPVCELTDVDAAEDVPAAVAESLGFSSVDAAVVGIGEAERRLVLDNCEHMVSAAAAVAALLLRRCSRVRILATSREPLHVDGEHVFPLAPLDVPTGDDPDHVRDAPAVRLCVDRARTYGVTLIVDEQTAPALGALARRLDGLPLAIELAAARAPAFTSAEIVEHLDARLDLLERRRAGGPHHHRSLAAAIAWSYERLPEETRRFFTRLGVFAGSFTADIAAAVAAAPEEDRSAVLVHLDRLVAGSLITVERRTERTWYRLLETLRDFSRDRLREQGELDRIQDRWVDAMVRVATDQVDTLLRTWSLEQYVAIHTLPGQLAQAIRWCLGHDSGPDRAHALFLPLFGILRSANGDFVADLGERLLHRWPDESAPNWAVTAAITATAHVSLGRFTTGAALAERALRAPDPGYAAVVARRALFLCDRASGHDDRALRWVEEGLAEAERLDIPPFHTELQGFHAVALAGVDRFDEALTAAADAHRDAVRQDSRLLKMFTLLTRGSLLASRDDAAGAHLLAEATAMARVVGKPFWVGVGHRSTGLCALLAGRLDDAAEELRRALDVFAGSGDVPEMWVTIRSVAAFLVAAGRDGAARTLASSAGTVPAIGGVDVLRRVVSTRLPVDLDATGPVLPLREAVALARRELAGPPLRAPEPVNRFEREGAVWTLGYAGTTVLLPDSKGLADIATLLRRPGREVHCTELAKVAVHEPDAGVVLDEQARRSYEKRITELQAELTEAEDAHDIGRAERVRVELDLLVDQLVAATGRGGRRRVQGGTDERARAAVGWRIRAAVKRVEQVHPELGRHLRLSLRTGAWCVYEPDVPVDWHVRA</sequence>
<comment type="caution">
    <text evidence="3">The sequence shown here is derived from an EMBL/GenBank/DDBJ whole genome shotgun (WGS) entry which is preliminary data.</text>
</comment>
<dbReference type="SUPFAM" id="SSF52540">
    <property type="entry name" value="P-loop containing nucleoside triphosphate hydrolases"/>
    <property type="match status" value="1"/>
</dbReference>
<evidence type="ECO:0000313" key="4">
    <source>
        <dbReference type="Proteomes" id="UP000246005"/>
    </source>
</evidence>
<dbReference type="InterPro" id="IPR027417">
    <property type="entry name" value="P-loop_NTPase"/>
</dbReference>
<gene>
    <name evidence="3" type="ORF">C8D88_1045</name>
</gene>
<evidence type="ECO:0000313" key="3">
    <source>
        <dbReference type="EMBL" id="PWK86844.1"/>
    </source>
</evidence>
<organism evidence="3 4">
    <name type="scientific">Lentzea atacamensis</name>
    <dbReference type="NCBI Taxonomy" id="531938"/>
    <lineage>
        <taxon>Bacteria</taxon>
        <taxon>Bacillati</taxon>
        <taxon>Actinomycetota</taxon>
        <taxon>Actinomycetes</taxon>
        <taxon>Pseudonocardiales</taxon>
        <taxon>Pseudonocardiaceae</taxon>
        <taxon>Lentzea</taxon>
    </lineage>
</organism>
<feature type="coiled-coil region" evidence="1">
    <location>
        <begin position="760"/>
        <end position="794"/>
    </location>
</feature>
<dbReference type="Gene3D" id="1.25.40.10">
    <property type="entry name" value="Tetratricopeptide repeat domain"/>
    <property type="match status" value="1"/>
</dbReference>
<keyword evidence="1" id="KW-0175">Coiled coil</keyword>
<dbReference type="InterPro" id="IPR036388">
    <property type="entry name" value="WH-like_DNA-bd_sf"/>
</dbReference>
<proteinExistence type="predicted"/>
<dbReference type="Gene3D" id="1.10.10.10">
    <property type="entry name" value="Winged helix-like DNA-binding domain superfamily/Winged helix DNA-binding domain"/>
    <property type="match status" value="1"/>
</dbReference>
<dbReference type="EMBL" id="QGHB01000004">
    <property type="protein sequence ID" value="PWK86844.1"/>
    <property type="molecule type" value="Genomic_DNA"/>
</dbReference>
<dbReference type="InterPro" id="IPR011990">
    <property type="entry name" value="TPR-like_helical_dom_sf"/>
</dbReference>
<protein>
    <submittedName>
        <fullName evidence="3">Putative ATPase</fullName>
    </submittedName>
</protein>
<evidence type="ECO:0000259" key="2">
    <source>
        <dbReference type="Pfam" id="PF25873"/>
    </source>
</evidence>
<evidence type="ECO:0000256" key="1">
    <source>
        <dbReference type="SAM" id="Coils"/>
    </source>
</evidence>
<dbReference type="Proteomes" id="UP000246005">
    <property type="component" value="Unassembled WGS sequence"/>
</dbReference>
<accession>A0A316I2G5</accession>
<dbReference type="PANTHER" id="PTHR47691">
    <property type="entry name" value="REGULATOR-RELATED"/>
    <property type="match status" value="1"/>
</dbReference>
<feature type="domain" description="MalT-like winged helix" evidence="2">
    <location>
        <begin position="245"/>
        <end position="326"/>
    </location>
</feature>
<dbReference type="SUPFAM" id="SSF48452">
    <property type="entry name" value="TPR-like"/>
    <property type="match status" value="1"/>
</dbReference>
<dbReference type="InterPro" id="IPR059106">
    <property type="entry name" value="WHD_MalT"/>
</dbReference>
<dbReference type="Gene3D" id="3.40.50.300">
    <property type="entry name" value="P-loop containing nucleotide triphosphate hydrolases"/>
    <property type="match status" value="1"/>
</dbReference>
<reference evidence="3 4" key="1">
    <citation type="submission" date="2018-05" db="EMBL/GenBank/DDBJ databases">
        <title>Genomic Encyclopedia of Type Strains, Phase IV (KMG-IV): sequencing the most valuable type-strain genomes for metagenomic binning, comparative biology and taxonomic classification.</title>
        <authorList>
            <person name="Goeker M."/>
        </authorList>
    </citation>
    <scope>NUCLEOTIDE SEQUENCE [LARGE SCALE GENOMIC DNA]</scope>
    <source>
        <strain evidence="3 4">DSM 45480</strain>
    </source>
</reference>
<dbReference type="PANTHER" id="PTHR47691:SF3">
    <property type="entry name" value="HTH-TYPE TRANSCRIPTIONAL REGULATOR RV0890C-RELATED"/>
    <property type="match status" value="1"/>
</dbReference>